<evidence type="ECO:0008006" key="3">
    <source>
        <dbReference type="Google" id="ProtNLM"/>
    </source>
</evidence>
<evidence type="ECO:0000313" key="2">
    <source>
        <dbReference type="Proteomes" id="UP000191110"/>
    </source>
</evidence>
<protein>
    <recommendedName>
        <fullName evidence="3">DUF3301 domain-containing protein</fullName>
    </recommendedName>
</protein>
<dbReference type="EMBL" id="MPRL01000051">
    <property type="protein sequence ID" value="OOZ39453.1"/>
    <property type="molecule type" value="Genomic_DNA"/>
</dbReference>
<name>A0A1T2L2Y5_9GAMM</name>
<proteinExistence type="predicted"/>
<sequence length="107" mass="11618">MLSTFSTPLLIIALMLALLFWKSALRALERAKSAAQATCKSQGVQLLDSTVSLQSIRLARSTSGRVTLQRNYRFEYSADGVERQQGFIIVSGQQVESIGLAPEASAV</sequence>
<gene>
    <name evidence="1" type="ORF">BOW53_11610</name>
</gene>
<keyword evidence="2" id="KW-1185">Reference proteome</keyword>
<organism evidence="1 2">
    <name type="scientific">Solemya pervernicosa gill symbiont</name>
    <dbReference type="NCBI Taxonomy" id="642797"/>
    <lineage>
        <taxon>Bacteria</taxon>
        <taxon>Pseudomonadati</taxon>
        <taxon>Pseudomonadota</taxon>
        <taxon>Gammaproteobacteria</taxon>
        <taxon>sulfur-oxidizing symbionts</taxon>
    </lineage>
</organism>
<dbReference type="Pfam" id="PF11743">
    <property type="entry name" value="DUF3301"/>
    <property type="match status" value="1"/>
</dbReference>
<comment type="caution">
    <text evidence="1">The sequence shown here is derived from an EMBL/GenBank/DDBJ whole genome shotgun (WGS) entry which is preliminary data.</text>
</comment>
<evidence type="ECO:0000313" key="1">
    <source>
        <dbReference type="EMBL" id="OOZ39453.1"/>
    </source>
</evidence>
<dbReference type="AlphaFoldDB" id="A0A1T2L2Y5"/>
<reference evidence="1 2" key="1">
    <citation type="submission" date="2016-11" db="EMBL/GenBank/DDBJ databases">
        <title>Mixed transmission modes and dynamic genome evolution in an obligate animal-bacterial symbiosis.</title>
        <authorList>
            <person name="Russell S.L."/>
            <person name="Corbett-Detig R.B."/>
            <person name="Cavanaugh C.M."/>
        </authorList>
    </citation>
    <scope>NUCLEOTIDE SEQUENCE [LARGE SCALE GENOMIC DNA]</scope>
    <source>
        <strain evidence="1">Sveles-Q1</strain>
    </source>
</reference>
<dbReference type="Proteomes" id="UP000191110">
    <property type="component" value="Unassembled WGS sequence"/>
</dbReference>
<accession>A0A1T2L2Y5</accession>
<dbReference type="InterPro" id="IPR021732">
    <property type="entry name" value="DUF3301"/>
</dbReference>
<dbReference type="RefSeq" id="WP_078484248.1">
    <property type="nucleotide sequence ID" value="NZ_MPRL01000051.1"/>
</dbReference>
<dbReference type="OrthoDB" id="5959530at2"/>